<dbReference type="PANTHER" id="PTHR47723">
    <property type="entry name" value="OS05G0353850 PROTEIN"/>
    <property type="match status" value="1"/>
</dbReference>
<dbReference type="AlphaFoldDB" id="A0A6A3CUP4"/>
<reference evidence="2" key="1">
    <citation type="submission" date="2019-09" db="EMBL/GenBank/DDBJ databases">
        <title>Draft genome information of white flower Hibiscus syriacus.</title>
        <authorList>
            <person name="Kim Y.-M."/>
        </authorList>
    </citation>
    <scope>NUCLEOTIDE SEQUENCE [LARGE SCALE GENOMIC DNA]</scope>
    <source>
        <strain evidence="2">YM2019G1</strain>
    </source>
</reference>
<sequence>MGLGFTRFNGHCSPLQAELWGIFAGLKIAWNRNYTRVIEAIKLIDSSTDDSYTHPLIRMIGLLHQQQWATQVKLISREANSVAHALINADPSATIGTILYADPPSTLMPHLDRSLHGPPHLRA</sequence>
<proteinExistence type="predicted"/>
<evidence type="ECO:0000313" key="3">
    <source>
        <dbReference type="Proteomes" id="UP000436088"/>
    </source>
</evidence>
<name>A0A6A3CUP4_HIBSY</name>
<dbReference type="Proteomes" id="UP000436088">
    <property type="component" value="Unassembled WGS sequence"/>
</dbReference>
<feature type="domain" description="RNase H type-1" evidence="1">
    <location>
        <begin position="6"/>
        <end position="88"/>
    </location>
</feature>
<dbReference type="GO" id="GO:0004523">
    <property type="term" value="F:RNA-DNA hybrid ribonuclease activity"/>
    <property type="evidence" value="ECO:0007669"/>
    <property type="project" value="InterPro"/>
</dbReference>
<dbReference type="Pfam" id="PF13456">
    <property type="entry name" value="RVT_3"/>
    <property type="match status" value="1"/>
</dbReference>
<dbReference type="EMBL" id="VEPZ02000127">
    <property type="protein sequence ID" value="KAE8733020.1"/>
    <property type="molecule type" value="Genomic_DNA"/>
</dbReference>
<gene>
    <name evidence="2" type="ORF">F3Y22_tig00001644pilonHSYRG00335</name>
</gene>
<dbReference type="InterPro" id="IPR002156">
    <property type="entry name" value="RNaseH_domain"/>
</dbReference>
<dbReference type="InterPro" id="IPR053151">
    <property type="entry name" value="RNase_H-like"/>
</dbReference>
<evidence type="ECO:0000313" key="2">
    <source>
        <dbReference type="EMBL" id="KAE8733020.1"/>
    </source>
</evidence>
<accession>A0A6A3CUP4</accession>
<dbReference type="CDD" id="cd06222">
    <property type="entry name" value="RNase_H_like"/>
    <property type="match status" value="1"/>
</dbReference>
<dbReference type="InterPro" id="IPR044730">
    <property type="entry name" value="RNase_H-like_dom_plant"/>
</dbReference>
<dbReference type="PANTHER" id="PTHR47723:SF19">
    <property type="entry name" value="POLYNUCLEOTIDYL TRANSFERASE, RIBONUCLEASE H-LIKE SUPERFAMILY PROTEIN"/>
    <property type="match status" value="1"/>
</dbReference>
<comment type="caution">
    <text evidence="2">The sequence shown here is derived from an EMBL/GenBank/DDBJ whole genome shotgun (WGS) entry which is preliminary data.</text>
</comment>
<organism evidence="2 3">
    <name type="scientific">Hibiscus syriacus</name>
    <name type="common">Rose of Sharon</name>
    <dbReference type="NCBI Taxonomy" id="106335"/>
    <lineage>
        <taxon>Eukaryota</taxon>
        <taxon>Viridiplantae</taxon>
        <taxon>Streptophyta</taxon>
        <taxon>Embryophyta</taxon>
        <taxon>Tracheophyta</taxon>
        <taxon>Spermatophyta</taxon>
        <taxon>Magnoliopsida</taxon>
        <taxon>eudicotyledons</taxon>
        <taxon>Gunneridae</taxon>
        <taxon>Pentapetalae</taxon>
        <taxon>rosids</taxon>
        <taxon>malvids</taxon>
        <taxon>Malvales</taxon>
        <taxon>Malvaceae</taxon>
        <taxon>Malvoideae</taxon>
        <taxon>Hibiscus</taxon>
    </lineage>
</organism>
<keyword evidence="3" id="KW-1185">Reference proteome</keyword>
<dbReference type="GO" id="GO:0003676">
    <property type="term" value="F:nucleic acid binding"/>
    <property type="evidence" value="ECO:0007669"/>
    <property type="project" value="InterPro"/>
</dbReference>
<evidence type="ECO:0000259" key="1">
    <source>
        <dbReference type="Pfam" id="PF13456"/>
    </source>
</evidence>
<protein>
    <recommendedName>
        <fullName evidence="1">RNase H type-1 domain-containing protein</fullName>
    </recommendedName>
</protein>